<dbReference type="Proteomes" id="UP000015104">
    <property type="component" value="Unassembled WGS sequence"/>
</dbReference>
<proteinExistence type="predicted"/>
<accession>T1KA93</accession>
<evidence type="ECO:0000313" key="3">
    <source>
        <dbReference type="Proteomes" id="UP000015104"/>
    </source>
</evidence>
<evidence type="ECO:0000256" key="1">
    <source>
        <dbReference type="SAM" id="MobiDB-lite"/>
    </source>
</evidence>
<organism evidence="2 3">
    <name type="scientific">Tetranychus urticae</name>
    <name type="common">Two-spotted spider mite</name>
    <dbReference type="NCBI Taxonomy" id="32264"/>
    <lineage>
        <taxon>Eukaryota</taxon>
        <taxon>Metazoa</taxon>
        <taxon>Ecdysozoa</taxon>
        <taxon>Arthropoda</taxon>
        <taxon>Chelicerata</taxon>
        <taxon>Arachnida</taxon>
        <taxon>Acari</taxon>
        <taxon>Acariformes</taxon>
        <taxon>Trombidiformes</taxon>
        <taxon>Prostigmata</taxon>
        <taxon>Eleutherengona</taxon>
        <taxon>Raphignathae</taxon>
        <taxon>Tetranychoidea</taxon>
        <taxon>Tetranychidae</taxon>
        <taxon>Tetranychus</taxon>
    </lineage>
</organism>
<dbReference type="EnsemblMetazoa" id="tetur07g07730.1">
    <property type="protein sequence ID" value="tetur07g07730.1"/>
    <property type="gene ID" value="tetur07g07730"/>
</dbReference>
<feature type="region of interest" description="Disordered" evidence="1">
    <location>
        <begin position="1"/>
        <end position="113"/>
    </location>
</feature>
<evidence type="ECO:0000313" key="2">
    <source>
        <dbReference type="EnsemblMetazoa" id="tetur07g07730.1"/>
    </source>
</evidence>
<dbReference type="EMBL" id="CAEY01001899">
    <property type="status" value="NOT_ANNOTATED_CDS"/>
    <property type="molecule type" value="Genomic_DNA"/>
</dbReference>
<protein>
    <submittedName>
        <fullName evidence="2">Uncharacterized protein</fullName>
    </submittedName>
</protein>
<dbReference type="AlphaFoldDB" id="T1KA93"/>
<dbReference type="HOGENOM" id="CLU_2136626_0_0_1"/>
<sequence>MSPGELVNAQNQISESLPAAPVDDDAGTSEYSFSSTTGGVPTPSDGSLSDALEIDFQIRPTADSGNSGVNLVGGDGTNVDGDPDGNLGGNNGGNDDANPNGNSDGNAGGNAGG</sequence>
<feature type="compositionally biased region" description="Polar residues" evidence="1">
    <location>
        <begin position="29"/>
        <end position="47"/>
    </location>
</feature>
<name>T1KA93_TETUR</name>
<keyword evidence="3" id="KW-1185">Reference proteome</keyword>
<reference evidence="2" key="2">
    <citation type="submission" date="2015-06" db="UniProtKB">
        <authorList>
            <consortium name="EnsemblMetazoa"/>
        </authorList>
    </citation>
    <scope>IDENTIFICATION</scope>
</reference>
<feature type="compositionally biased region" description="Low complexity" evidence="1">
    <location>
        <begin position="93"/>
        <end position="105"/>
    </location>
</feature>
<reference evidence="3" key="1">
    <citation type="submission" date="2011-08" db="EMBL/GenBank/DDBJ databases">
        <authorList>
            <person name="Rombauts S."/>
        </authorList>
    </citation>
    <scope>NUCLEOTIDE SEQUENCE</scope>
    <source>
        <strain evidence="3">London</strain>
    </source>
</reference>